<dbReference type="InterPro" id="IPR002523">
    <property type="entry name" value="MgTranspt_CorA/ZnTranspt_ZntB"/>
</dbReference>
<dbReference type="Gene3D" id="1.20.58.340">
    <property type="entry name" value="Magnesium transport protein CorA, transmembrane region"/>
    <property type="match status" value="1"/>
</dbReference>
<feature type="transmembrane region" description="Helical" evidence="6">
    <location>
        <begin position="565"/>
        <end position="584"/>
    </location>
</feature>
<evidence type="ECO:0000256" key="2">
    <source>
        <dbReference type="ARBA" id="ARBA00022692"/>
    </source>
</evidence>
<proteinExistence type="predicted"/>
<evidence type="ECO:0000256" key="5">
    <source>
        <dbReference type="SAM" id="Coils"/>
    </source>
</evidence>
<dbReference type="GO" id="GO:0046873">
    <property type="term" value="F:metal ion transmembrane transporter activity"/>
    <property type="evidence" value="ECO:0007669"/>
    <property type="project" value="InterPro"/>
</dbReference>
<accession>A0AAN8MYQ8</accession>
<protein>
    <submittedName>
        <fullName evidence="7">Uncharacterized protein</fullName>
    </submittedName>
</protein>
<comment type="subcellular location">
    <subcellularLocation>
        <location evidence="1">Membrane</location>
        <topology evidence="1">Multi-pass membrane protein</topology>
    </subcellularLocation>
</comment>
<gene>
    <name evidence="7" type="ORF">TWF718_005074</name>
</gene>
<dbReference type="EMBL" id="JAVHNR010000002">
    <property type="protein sequence ID" value="KAK6351929.1"/>
    <property type="molecule type" value="Genomic_DNA"/>
</dbReference>
<evidence type="ECO:0000256" key="1">
    <source>
        <dbReference type="ARBA" id="ARBA00004141"/>
    </source>
</evidence>
<comment type="caution">
    <text evidence="7">The sequence shown here is derived from an EMBL/GenBank/DDBJ whole genome shotgun (WGS) entry which is preliminary data.</text>
</comment>
<dbReference type="Pfam" id="PF01544">
    <property type="entry name" value="CorA"/>
    <property type="match status" value="1"/>
</dbReference>
<keyword evidence="8" id="KW-1185">Reference proteome</keyword>
<evidence type="ECO:0000256" key="6">
    <source>
        <dbReference type="SAM" id="Phobius"/>
    </source>
</evidence>
<evidence type="ECO:0000256" key="3">
    <source>
        <dbReference type="ARBA" id="ARBA00022989"/>
    </source>
</evidence>
<dbReference type="SUPFAM" id="SSF144083">
    <property type="entry name" value="Magnesium transport protein CorA, transmembrane region"/>
    <property type="match status" value="1"/>
</dbReference>
<evidence type="ECO:0000313" key="7">
    <source>
        <dbReference type="EMBL" id="KAK6351929.1"/>
    </source>
</evidence>
<dbReference type="AlphaFoldDB" id="A0AAN8MYQ8"/>
<name>A0AAN8MYQ8_9PEZI</name>
<evidence type="ECO:0000256" key="4">
    <source>
        <dbReference type="ARBA" id="ARBA00023136"/>
    </source>
</evidence>
<keyword evidence="5" id="KW-0175">Coiled coil</keyword>
<feature type="coiled-coil region" evidence="5">
    <location>
        <begin position="101"/>
        <end position="128"/>
    </location>
</feature>
<organism evidence="7 8">
    <name type="scientific">Orbilia javanica</name>
    <dbReference type="NCBI Taxonomy" id="47235"/>
    <lineage>
        <taxon>Eukaryota</taxon>
        <taxon>Fungi</taxon>
        <taxon>Dikarya</taxon>
        <taxon>Ascomycota</taxon>
        <taxon>Pezizomycotina</taxon>
        <taxon>Orbiliomycetes</taxon>
        <taxon>Orbiliales</taxon>
        <taxon>Orbiliaceae</taxon>
        <taxon>Orbilia</taxon>
    </lineage>
</organism>
<dbReference type="InterPro" id="IPR045863">
    <property type="entry name" value="CorA_TM1_TM2"/>
</dbReference>
<dbReference type="Proteomes" id="UP001313282">
    <property type="component" value="Unassembled WGS sequence"/>
</dbReference>
<keyword evidence="2 6" id="KW-0812">Transmembrane</keyword>
<evidence type="ECO:0000313" key="8">
    <source>
        <dbReference type="Proteomes" id="UP001313282"/>
    </source>
</evidence>
<dbReference type="GO" id="GO:0016020">
    <property type="term" value="C:membrane"/>
    <property type="evidence" value="ECO:0007669"/>
    <property type="project" value="UniProtKB-SubCell"/>
</dbReference>
<feature type="transmembrane region" description="Helical" evidence="6">
    <location>
        <begin position="497"/>
        <end position="517"/>
    </location>
</feature>
<keyword evidence="4 6" id="KW-0472">Membrane</keyword>
<feature type="transmembrane region" description="Helical" evidence="6">
    <location>
        <begin position="590"/>
        <end position="608"/>
    </location>
</feature>
<reference evidence="7 8" key="1">
    <citation type="submission" date="2019-10" db="EMBL/GenBank/DDBJ databases">
        <authorList>
            <person name="Palmer J.M."/>
        </authorList>
    </citation>
    <scope>NUCLEOTIDE SEQUENCE [LARGE SCALE GENOMIC DNA]</scope>
    <source>
        <strain evidence="7 8">TWF718</strain>
    </source>
</reference>
<keyword evidence="3 6" id="KW-1133">Transmembrane helix</keyword>
<sequence>MMKRPELASIELGFLRGGPKRSPPILTPLEVPAQICVLEVTSTGSVNESYCRLSELELPPPPSGSSPDVTARIYIAQGSENLHSIPGPWYSFDFELWDRFLKAHCSEKEDLQHELEREEDNVLFLNWNRLVAQWDFQYEIEKRILSGKPYDPNTLRDPMDLNISHYRYANWPTHPYREYGVISQSEDGIMLHQAARERVSFIFDKDTAGVFTGVLLFDPTRHQTIFRGEYNDSSRTFDWDEQLIPSFVDLPASVTDSATIGIRDQFKDLVHRCESILEFDQTQLSDSEPRLKKFISIFRKFCDSTDFTDNDPQSLVQMALARLACEDLAPLLERMGRMLDAIEISLHNDTILQNSLPTWRRQLGNCRKILFNESESLHNLHASIELKTAAANRNISSASSSTSAASAGGSSANGIEKTRLLGYLKTVALTVDRVQKRVDSDHQAIMSSMSILESGRAIAEATVVSKLTQLAFFFIPLSLVAAVFGMNINEFEGRLTWWHWLVGSVSSSAATYILLYWTEMTTKLQRYLNKISGLSLESIWKRIPQRPRIFLSATRRLPPETKKRLAVNVGTGILISGVLTFLLLMLLPPYGAVLIAIAVAWPPMAIRIHSILQSSMLIPQHDRPRPTL</sequence>